<evidence type="ECO:0000256" key="1">
    <source>
        <dbReference type="SAM" id="Coils"/>
    </source>
</evidence>
<dbReference type="Proteomes" id="UP001153678">
    <property type="component" value="Unassembled WGS sequence"/>
</dbReference>
<feature type="non-terminal residue" evidence="2">
    <location>
        <position position="174"/>
    </location>
</feature>
<evidence type="ECO:0000313" key="2">
    <source>
        <dbReference type="EMBL" id="CAI2200850.1"/>
    </source>
</evidence>
<dbReference type="EMBL" id="CAMKVN010025619">
    <property type="protein sequence ID" value="CAI2200850.1"/>
    <property type="molecule type" value="Genomic_DNA"/>
</dbReference>
<comment type="caution">
    <text evidence="2">The sequence shown here is derived from an EMBL/GenBank/DDBJ whole genome shotgun (WGS) entry which is preliminary data.</text>
</comment>
<dbReference type="AlphaFoldDB" id="A0A9W4X132"/>
<proteinExistence type="predicted"/>
<sequence length="174" mass="20242">RDEIQEQLIKAENQLSELKLANQQLTSDKQALTEQITKLTSQFAVLTAELATNKERNEETREQIDKLNNDLTTERENTQNLIKQIQRLTEQRDIFQHRYQGQKDQLTITEQELATITKNHANCPTPTEIEQAQHDFDLLISEKNNLATELTTATNDLTNEKSLKQKHLKNYRIT</sequence>
<feature type="non-terminal residue" evidence="2">
    <location>
        <position position="1"/>
    </location>
</feature>
<keyword evidence="1" id="KW-0175">Coiled coil</keyword>
<keyword evidence="3" id="KW-1185">Reference proteome</keyword>
<feature type="coiled-coil region" evidence="1">
    <location>
        <begin position="1"/>
        <end position="105"/>
    </location>
</feature>
<organism evidence="2 3">
    <name type="scientific">Funneliformis geosporum</name>
    <dbReference type="NCBI Taxonomy" id="1117311"/>
    <lineage>
        <taxon>Eukaryota</taxon>
        <taxon>Fungi</taxon>
        <taxon>Fungi incertae sedis</taxon>
        <taxon>Mucoromycota</taxon>
        <taxon>Glomeromycotina</taxon>
        <taxon>Glomeromycetes</taxon>
        <taxon>Glomerales</taxon>
        <taxon>Glomeraceae</taxon>
        <taxon>Funneliformis</taxon>
    </lineage>
</organism>
<evidence type="ECO:0000313" key="3">
    <source>
        <dbReference type="Proteomes" id="UP001153678"/>
    </source>
</evidence>
<accession>A0A9W4X132</accession>
<gene>
    <name evidence="2" type="ORF">FWILDA_LOCUS19773</name>
</gene>
<reference evidence="2" key="1">
    <citation type="submission" date="2022-08" db="EMBL/GenBank/DDBJ databases">
        <authorList>
            <person name="Kallberg Y."/>
            <person name="Tangrot J."/>
            <person name="Rosling A."/>
        </authorList>
    </citation>
    <scope>NUCLEOTIDE SEQUENCE</scope>
    <source>
        <strain evidence="2">Wild A</strain>
    </source>
</reference>
<protein>
    <submittedName>
        <fullName evidence="2">11256_t:CDS:1</fullName>
    </submittedName>
</protein>
<dbReference type="SUPFAM" id="SSF90257">
    <property type="entry name" value="Myosin rod fragments"/>
    <property type="match status" value="1"/>
</dbReference>
<name>A0A9W4X132_9GLOM</name>